<organism evidence="1 2">
    <name type="scientific">Acyrthosiphon pisum</name>
    <name type="common">Pea aphid</name>
    <dbReference type="NCBI Taxonomy" id="7029"/>
    <lineage>
        <taxon>Eukaryota</taxon>
        <taxon>Metazoa</taxon>
        <taxon>Ecdysozoa</taxon>
        <taxon>Arthropoda</taxon>
        <taxon>Hexapoda</taxon>
        <taxon>Insecta</taxon>
        <taxon>Pterygota</taxon>
        <taxon>Neoptera</taxon>
        <taxon>Paraneoptera</taxon>
        <taxon>Hemiptera</taxon>
        <taxon>Sternorrhyncha</taxon>
        <taxon>Aphidomorpha</taxon>
        <taxon>Aphidoidea</taxon>
        <taxon>Aphididae</taxon>
        <taxon>Macrosiphini</taxon>
        <taxon>Acyrthosiphon</taxon>
    </lineage>
</organism>
<dbReference type="PANTHER" id="PTHR22954">
    <property type="entry name" value="RETROVIRAL PROTEASE-RELATED"/>
    <property type="match status" value="1"/>
</dbReference>
<name>A0A8R2B4J1_ACYPI</name>
<reference evidence="2" key="1">
    <citation type="submission" date="2010-06" db="EMBL/GenBank/DDBJ databases">
        <authorList>
            <person name="Jiang H."/>
            <person name="Abraham K."/>
            <person name="Ali S."/>
            <person name="Alsbrooks S.L."/>
            <person name="Anim B.N."/>
            <person name="Anosike U.S."/>
            <person name="Attaway T."/>
            <person name="Bandaranaike D.P."/>
            <person name="Battles P.K."/>
            <person name="Bell S.N."/>
            <person name="Bell A.V."/>
            <person name="Beltran B."/>
            <person name="Bickham C."/>
            <person name="Bustamante Y."/>
            <person name="Caleb T."/>
            <person name="Canada A."/>
            <person name="Cardenas V."/>
            <person name="Carter K."/>
            <person name="Chacko J."/>
            <person name="Chandrabose M.N."/>
            <person name="Chavez D."/>
            <person name="Chavez A."/>
            <person name="Chen L."/>
            <person name="Chu H.-S."/>
            <person name="Claassen K.J."/>
            <person name="Cockrell R."/>
            <person name="Collins M."/>
            <person name="Cooper J.A."/>
            <person name="Cree A."/>
            <person name="Curry S.M."/>
            <person name="Da Y."/>
            <person name="Dao M.D."/>
            <person name="Das B."/>
            <person name="Davila M.-L."/>
            <person name="Davy-Carroll L."/>
            <person name="Denson S."/>
            <person name="Dinh H."/>
            <person name="Ebong V.E."/>
            <person name="Edwards J.R."/>
            <person name="Egan A."/>
            <person name="El-Daye J."/>
            <person name="Escobedo L."/>
            <person name="Fernandez S."/>
            <person name="Fernando P.R."/>
            <person name="Flagg N."/>
            <person name="Forbes L.D."/>
            <person name="Fowler R.G."/>
            <person name="Fu Q."/>
            <person name="Gabisi R.A."/>
            <person name="Ganer J."/>
            <person name="Garbino Pronczuk A."/>
            <person name="Garcia R.M."/>
            <person name="Garner T."/>
            <person name="Garrett T.E."/>
            <person name="Gonzalez D.A."/>
            <person name="Hamid H."/>
            <person name="Hawkins E.S."/>
            <person name="Hirani K."/>
            <person name="Hogues M.E."/>
            <person name="Hollins B."/>
            <person name="Hsiao C.-H."/>
            <person name="Jabil R."/>
            <person name="James M.L."/>
            <person name="Jhangiani S.N."/>
            <person name="Johnson B."/>
            <person name="Johnson Q."/>
            <person name="Joshi V."/>
            <person name="Kalu J.B."/>
            <person name="Kam C."/>
            <person name="Kashfia A."/>
            <person name="Keebler J."/>
            <person name="Kisamo H."/>
            <person name="Kovar C.L."/>
            <person name="Lago L.A."/>
            <person name="Lai C.-Y."/>
            <person name="Laidlaw J."/>
            <person name="Lara F."/>
            <person name="Le T.-K."/>
            <person name="Lee S.L."/>
            <person name="Legall F.H."/>
            <person name="Lemon S.J."/>
            <person name="Lewis L.R."/>
            <person name="Li B."/>
            <person name="Liu Y."/>
            <person name="Liu Y.-S."/>
            <person name="Lopez J."/>
            <person name="Lozado R.J."/>
            <person name="Lu J."/>
            <person name="Madu R.C."/>
            <person name="Maheshwari M."/>
            <person name="Maheshwari R."/>
            <person name="Malloy K."/>
            <person name="Martinez E."/>
            <person name="Mathew T."/>
            <person name="Mercado I.C."/>
            <person name="Mercado C."/>
            <person name="Meyer B."/>
            <person name="Montgomery K."/>
            <person name="Morgan M.B."/>
            <person name="Munidasa M."/>
            <person name="Nazareth L.V."/>
            <person name="Nelson J."/>
            <person name="Ng B.M."/>
            <person name="Nguyen N.B."/>
            <person name="Nguyen P.Q."/>
            <person name="Nguyen T."/>
            <person name="Obregon M."/>
            <person name="Okwuonu G.O."/>
            <person name="Onwere C.G."/>
            <person name="Orozco G."/>
            <person name="Parra A."/>
            <person name="Patel S."/>
            <person name="Patil S."/>
            <person name="Perez A."/>
            <person name="Perez Y."/>
            <person name="Pham C."/>
            <person name="Primus E.L."/>
            <person name="Pu L.-L."/>
            <person name="Puazo M."/>
            <person name="Qin X."/>
            <person name="Quiroz J.B."/>
            <person name="Reese J."/>
            <person name="Richards S."/>
            <person name="Rives C.M."/>
            <person name="Robberts R."/>
            <person name="Ruiz S.J."/>
            <person name="Ruiz M.J."/>
            <person name="Santibanez J."/>
            <person name="Schneider B.W."/>
            <person name="Sisson I."/>
            <person name="Smith M."/>
            <person name="Sodergren E."/>
            <person name="Song X.-Z."/>
            <person name="Song B.B."/>
            <person name="Summersgill H."/>
            <person name="Thelus R."/>
            <person name="Thornton R.D."/>
            <person name="Trejos Z.Y."/>
            <person name="Usmani K."/>
            <person name="Vattathil S."/>
            <person name="Villasana D."/>
            <person name="Walker D.L."/>
            <person name="Wang S."/>
            <person name="Wang K."/>
            <person name="White C.S."/>
            <person name="Williams A.C."/>
            <person name="Williamson J."/>
            <person name="Wilson K."/>
            <person name="Woghiren I.O."/>
            <person name="Woodworth J.R."/>
            <person name="Worley K.C."/>
            <person name="Wright R.A."/>
            <person name="Wu W."/>
            <person name="Young L."/>
            <person name="Zhang L."/>
            <person name="Zhang J."/>
            <person name="Zhu Y."/>
            <person name="Muzny D.M."/>
            <person name="Weinstock G."/>
            <person name="Gibbs R.A."/>
        </authorList>
    </citation>
    <scope>NUCLEOTIDE SEQUENCE [LARGE SCALE GENOMIC DNA]</scope>
    <source>
        <strain evidence="2">LSR1</strain>
    </source>
</reference>
<evidence type="ECO:0000313" key="2">
    <source>
        <dbReference type="Proteomes" id="UP000007819"/>
    </source>
</evidence>
<dbReference type="KEGG" id="api:103308915"/>
<protein>
    <submittedName>
        <fullName evidence="1">Uncharacterized protein</fullName>
    </submittedName>
</protein>
<dbReference type="RefSeq" id="XP_008181388.1">
    <property type="nucleotide sequence ID" value="XM_008183166.1"/>
</dbReference>
<accession>A0A8R2B4J1</accession>
<dbReference type="OrthoDB" id="6628072at2759"/>
<dbReference type="PANTHER" id="PTHR22954:SF3">
    <property type="entry name" value="PROTEIN CBG08539"/>
    <property type="match status" value="1"/>
</dbReference>
<dbReference type="Proteomes" id="UP000007819">
    <property type="component" value="Unassembled WGS sequence"/>
</dbReference>
<dbReference type="InterPro" id="IPR005312">
    <property type="entry name" value="DUF1759"/>
</dbReference>
<sequence length="249" mass="28473">MVLDAEALKMLSELKRKRGVVKAALTRTLKFIGNFDARVEALSLLEFRQEELPQINRKFDVVQVEIELLNTDEALEEEREREEFESNYFAARSQIQEIINKNKRRNASGDEASLDSSATYPRARLAPIELPKFNGNIQEWEAFFDSFKVMVHDQDYPPAHKFHYLRSTLSGQALDLVKPLPMTDANYGLAIQKLQQRYDNKGLVIQTHIRAIMNSPRIQSASAQELSKLQSHITAHLAALDSRGIENAY</sequence>
<dbReference type="AlphaFoldDB" id="A0A8R2B4J1"/>
<dbReference type="Pfam" id="PF03564">
    <property type="entry name" value="DUF1759"/>
    <property type="match status" value="1"/>
</dbReference>
<reference evidence="1" key="2">
    <citation type="submission" date="2022-06" db="UniProtKB">
        <authorList>
            <consortium name="EnsemblMetazoa"/>
        </authorList>
    </citation>
    <scope>IDENTIFICATION</scope>
</reference>
<evidence type="ECO:0000313" key="1">
    <source>
        <dbReference type="EnsemblMetazoa" id="XP_008181388.1"/>
    </source>
</evidence>
<keyword evidence="2" id="KW-1185">Reference proteome</keyword>
<dbReference type="GeneID" id="103308915"/>
<proteinExistence type="predicted"/>
<dbReference type="EnsemblMetazoa" id="XM_008183166.1">
    <property type="protein sequence ID" value="XP_008181388.1"/>
    <property type="gene ID" value="LOC103308915"/>
</dbReference>